<sequence length="383" mass="43880">MDHALLNSSVKDLLNELYSKGHDPDTAYVMLQIPFGEQMFAREICVEYYNHFQQSRTTLKRPANDSSLQANNHKVPRIGEVETLAGNIVGQSLEQAVTEASTLQAPAQNFSMDSMIDPAHNLNRAVLPTSSNVTSSNLLTGVDREFEDFINNQTSEGIDLESITNFIRENAKKNKERKEHETTYSIMPTGIFDDVVDWFVESAGEPARVQLLVYVCVDVIEIIAKNLDNVFIKFEQKANRTCEVSRPLAPIEIHRSDFVDLSVSTLIRIMQSKRWSNLCVGINRNCNFPLTQDHKTWKRFSDAIYSLRRAIDTIDIYKLYFIFNCMDEYHILTETVKFAIMDSFVTFVNSPEKARKIEVQYAEEAAKARKTKLKRILLECKLR</sequence>
<dbReference type="AlphaFoldDB" id="G0MX60"/>
<dbReference type="InParanoid" id="G0MX60"/>
<reference evidence="2" key="1">
    <citation type="submission" date="2011-07" db="EMBL/GenBank/DDBJ databases">
        <authorList>
            <consortium name="Caenorhabditis brenneri Sequencing and Analysis Consortium"/>
            <person name="Wilson R.K."/>
        </authorList>
    </citation>
    <scope>NUCLEOTIDE SEQUENCE [LARGE SCALE GENOMIC DNA]</scope>
    <source>
        <strain evidence="2">PB2801</strain>
    </source>
</reference>
<name>G0MX60_CAEBE</name>
<dbReference type="Proteomes" id="UP000008068">
    <property type="component" value="Unassembled WGS sequence"/>
</dbReference>
<protein>
    <submittedName>
        <fullName evidence="1">Uncharacterized protein</fullName>
    </submittedName>
</protein>
<proteinExistence type="predicted"/>
<dbReference type="EMBL" id="GL379818">
    <property type="protein sequence ID" value="EGT46746.1"/>
    <property type="molecule type" value="Genomic_DNA"/>
</dbReference>
<accession>G0MX60</accession>
<keyword evidence="2" id="KW-1185">Reference proteome</keyword>
<organism evidence="2">
    <name type="scientific">Caenorhabditis brenneri</name>
    <name type="common">Nematode worm</name>
    <dbReference type="NCBI Taxonomy" id="135651"/>
    <lineage>
        <taxon>Eukaryota</taxon>
        <taxon>Metazoa</taxon>
        <taxon>Ecdysozoa</taxon>
        <taxon>Nematoda</taxon>
        <taxon>Chromadorea</taxon>
        <taxon>Rhabditida</taxon>
        <taxon>Rhabditina</taxon>
        <taxon>Rhabditomorpha</taxon>
        <taxon>Rhabditoidea</taxon>
        <taxon>Rhabditidae</taxon>
        <taxon>Peloderinae</taxon>
        <taxon>Caenorhabditis</taxon>
    </lineage>
</organism>
<gene>
    <name evidence="1" type="ORF">CAEBREN_25777</name>
</gene>
<evidence type="ECO:0000313" key="2">
    <source>
        <dbReference type="Proteomes" id="UP000008068"/>
    </source>
</evidence>
<dbReference type="HOGENOM" id="CLU_722050_0_0_1"/>
<evidence type="ECO:0000313" key="1">
    <source>
        <dbReference type="EMBL" id="EGT46746.1"/>
    </source>
</evidence>